<gene>
    <name evidence="3" type="ORF">G3A44_02375</name>
</gene>
<evidence type="ECO:0000313" key="3">
    <source>
        <dbReference type="EMBL" id="NDY90036.1"/>
    </source>
</evidence>
<feature type="signal peptide" evidence="2">
    <location>
        <begin position="1"/>
        <end position="29"/>
    </location>
</feature>
<evidence type="ECO:0000313" key="4">
    <source>
        <dbReference type="Proteomes" id="UP000484255"/>
    </source>
</evidence>
<protein>
    <submittedName>
        <fullName evidence="3">Plastocyanin</fullName>
    </submittedName>
</protein>
<accession>A0A7C9PEQ4</accession>
<evidence type="ECO:0000256" key="1">
    <source>
        <dbReference type="ARBA" id="ARBA00004418"/>
    </source>
</evidence>
<comment type="caution">
    <text evidence="3">The sequence shown here is derived from an EMBL/GenBank/DDBJ whole genome shotgun (WGS) entry which is preliminary data.</text>
</comment>
<sequence length="231" mass="24721">MSLSLPPSPAALRFFWLLSLTSAAATAPAADFTISVQKADGSPAADTVVALEPARAVPPQPPTEPVVITQRDLRFVPYVTVVPPGTVLRFSNQDRYDHHVRSMPGGPLGNVPPAQQFELRLKAFADGRSDSADVKVDTPGAITLGCHIHGSMRGHVMVGTSPWTAVTDEHGQVRLRGVPDGAVQLRLWHPDQLVEQPVQTLQSGAAAQLVQATLNFNPRKRRAPAPPPPAR</sequence>
<organism evidence="3 4">
    <name type="scientific">Ideonella livida</name>
    <dbReference type="NCBI Taxonomy" id="2707176"/>
    <lineage>
        <taxon>Bacteria</taxon>
        <taxon>Pseudomonadati</taxon>
        <taxon>Pseudomonadota</taxon>
        <taxon>Betaproteobacteria</taxon>
        <taxon>Burkholderiales</taxon>
        <taxon>Sphaerotilaceae</taxon>
        <taxon>Ideonella</taxon>
    </lineage>
</organism>
<dbReference type="Proteomes" id="UP000484255">
    <property type="component" value="Unassembled WGS sequence"/>
</dbReference>
<proteinExistence type="predicted"/>
<comment type="subcellular location">
    <subcellularLocation>
        <location evidence="1">Periplasm</location>
    </subcellularLocation>
</comment>
<dbReference type="InterPro" id="IPR008972">
    <property type="entry name" value="Cupredoxin"/>
</dbReference>
<evidence type="ECO:0000256" key="2">
    <source>
        <dbReference type="SAM" id="SignalP"/>
    </source>
</evidence>
<dbReference type="AlphaFoldDB" id="A0A7C9PEQ4"/>
<keyword evidence="2" id="KW-0732">Signal</keyword>
<keyword evidence="4" id="KW-1185">Reference proteome</keyword>
<name>A0A7C9PEQ4_9BURK</name>
<dbReference type="EMBL" id="JAAGOH010000002">
    <property type="protein sequence ID" value="NDY90036.1"/>
    <property type="molecule type" value="Genomic_DNA"/>
</dbReference>
<feature type="chain" id="PRO_5028988348" evidence="2">
    <location>
        <begin position="30"/>
        <end position="231"/>
    </location>
</feature>
<dbReference type="RefSeq" id="WP_163455896.1">
    <property type="nucleotide sequence ID" value="NZ_JAAGOH010000002.1"/>
</dbReference>
<dbReference type="SUPFAM" id="SSF49503">
    <property type="entry name" value="Cupredoxins"/>
    <property type="match status" value="1"/>
</dbReference>
<reference evidence="3 4" key="1">
    <citation type="submission" date="2020-02" db="EMBL/GenBank/DDBJ databases">
        <title>Ideonella bacterium strain TBM-1.</title>
        <authorList>
            <person name="Chen W.-M."/>
        </authorList>
    </citation>
    <scope>NUCLEOTIDE SEQUENCE [LARGE SCALE GENOMIC DNA]</scope>
    <source>
        <strain evidence="3 4">TBM-1</strain>
    </source>
</reference>
<dbReference type="GO" id="GO:0042597">
    <property type="term" value="C:periplasmic space"/>
    <property type="evidence" value="ECO:0007669"/>
    <property type="project" value="UniProtKB-SubCell"/>
</dbReference>
<dbReference type="Gene3D" id="2.60.40.420">
    <property type="entry name" value="Cupredoxins - blue copper proteins"/>
    <property type="match status" value="1"/>
</dbReference>